<sequence length="294" mass="34200">MLHVFDAVLSLFGKDIEKNIVIFATHSDGSPPVNAINAIKKAGIPCRKENGTDPIHFTFNNCQAEQKMTVGQRVYRFAWELTEDNLNDFFASMENQSRKSLEKTQSVLTEQIQLKACVSNLRERIEIKEHKHEELTQIQEALKENQEKIQKNEDFSFTNCHESNYWGSINSAWCKVMKDGHCTVCTGKCHHSKHIRENKKYVMNKKLENTKKEEMEKISIENRLQITLKPDSAFIVETLDFLIPRAEEVEYPEWVQELKRLREIQPEAEERASSVQRYCRAGFKKVTSFLSGRK</sequence>
<dbReference type="Ensembl" id="ENSAMXT00005021525.1">
    <property type="protein sequence ID" value="ENSAMXP00005019467.1"/>
    <property type="gene ID" value="ENSAMXG00005010098.1"/>
</dbReference>
<organism evidence="2 3">
    <name type="scientific">Astyanax mexicanus</name>
    <name type="common">Blind cave fish</name>
    <name type="synonym">Astyanax fasciatus mexicanus</name>
    <dbReference type="NCBI Taxonomy" id="7994"/>
    <lineage>
        <taxon>Eukaryota</taxon>
        <taxon>Metazoa</taxon>
        <taxon>Chordata</taxon>
        <taxon>Craniata</taxon>
        <taxon>Vertebrata</taxon>
        <taxon>Euteleostomi</taxon>
        <taxon>Actinopterygii</taxon>
        <taxon>Neopterygii</taxon>
        <taxon>Teleostei</taxon>
        <taxon>Ostariophysi</taxon>
        <taxon>Characiformes</taxon>
        <taxon>Characoidei</taxon>
        <taxon>Acestrorhamphidae</taxon>
        <taxon>Acestrorhamphinae</taxon>
        <taxon>Astyanax</taxon>
    </lineage>
</organism>
<name>A0A8B9HZG5_ASTMX</name>
<keyword evidence="1" id="KW-0175">Coiled coil</keyword>
<reference evidence="2" key="1">
    <citation type="submission" date="2025-08" db="UniProtKB">
        <authorList>
            <consortium name="Ensembl"/>
        </authorList>
    </citation>
    <scope>IDENTIFICATION</scope>
</reference>
<dbReference type="AlphaFoldDB" id="A0A8B9HZG5"/>
<proteinExistence type="predicted"/>
<accession>A0A8B9HZG5</accession>
<protein>
    <submittedName>
        <fullName evidence="2">Uncharacterized protein</fullName>
    </submittedName>
</protein>
<dbReference type="PANTHER" id="PTHR32046">
    <property type="entry name" value="G DOMAIN-CONTAINING PROTEIN"/>
    <property type="match status" value="1"/>
</dbReference>
<dbReference type="PANTHER" id="PTHR32046:SF11">
    <property type="entry name" value="IMMUNE-ASSOCIATED NUCLEOTIDE-BINDING PROTEIN 10-LIKE"/>
    <property type="match status" value="1"/>
</dbReference>
<evidence type="ECO:0000256" key="1">
    <source>
        <dbReference type="SAM" id="Coils"/>
    </source>
</evidence>
<dbReference type="Proteomes" id="UP000694621">
    <property type="component" value="Unplaced"/>
</dbReference>
<feature type="coiled-coil region" evidence="1">
    <location>
        <begin position="118"/>
        <end position="152"/>
    </location>
</feature>
<evidence type="ECO:0000313" key="2">
    <source>
        <dbReference type="Ensembl" id="ENSAMXP00005019467.1"/>
    </source>
</evidence>
<evidence type="ECO:0000313" key="3">
    <source>
        <dbReference type="Proteomes" id="UP000694621"/>
    </source>
</evidence>